<evidence type="ECO:0000256" key="3">
    <source>
        <dbReference type="SAM" id="MobiDB-lite"/>
    </source>
</evidence>
<dbReference type="PROSITE" id="PS50208">
    <property type="entry name" value="CASPASE_P20"/>
    <property type="match status" value="1"/>
</dbReference>
<dbReference type="AlphaFoldDB" id="A0AAV4D3I7"/>
<comment type="caution">
    <text evidence="6">The sequence shown here is derived from an EMBL/GenBank/DDBJ whole genome shotgun (WGS) entry which is preliminary data.</text>
</comment>
<dbReference type="InterPro" id="IPR033139">
    <property type="entry name" value="Caspase_cys_AS"/>
</dbReference>
<sequence>MDSQSCIKDFRANFRPRLYQLKLCPALSDDYHLVSEVLNPLIHFISHHIIFANIKDWLVPIFTTQDLEHAEASGKGSIDIMRNICEHAKRMMLPEFVQFGEAIVEENSHVAEKLMERVDELLATSKVSADESVQNGAFSLQPRTNSSSKFSSVESANHFNSYGSASAGHSSTFADHRTSGRSGSGFQDSFSPLALCSNHTTKRNYTIQSSSCTNSTHAGCTALPSGQELSRIVRHSGQHPSEVYDMSTTTRGLALIINNEDFENFSKRSGSSLDVTNLYNMFHYIGFKVTIQRNKTAEEMKTLLRQFSQHKLLGTVSALALVILTHGGSNDCLFGTDGTFSRCGPVSGTFITKMDIIHMFKGSICRSMEGKPKLFIVQACRGEEENSAQCYQTAAKRAGLPTKHNVRLRSDAPSVTPTSVVNPSTTSSASSTYQHRHDSPGSIKSADTADMCFVYSSSYGYKAYRTRSAGSPFVQVFSSTVRRLAYEKEFRDIVQEIQRYFNTEPLPNNMMTLPDFSLQLMRPWYLNPPKWANSA</sequence>
<dbReference type="PROSITE" id="PS50207">
    <property type="entry name" value="CASPASE_P10"/>
    <property type="match status" value="1"/>
</dbReference>
<dbReference type="InterPro" id="IPR001309">
    <property type="entry name" value="Pept_C14_p20"/>
</dbReference>
<dbReference type="GO" id="GO:0097169">
    <property type="term" value="C:AIM2 inflammasome complex"/>
    <property type="evidence" value="ECO:0007669"/>
    <property type="project" value="TreeGrafter"/>
</dbReference>
<dbReference type="InterPro" id="IPR029030">
    <property type="entry name" value="Caspase-like_dom_sf"/>
</dbReference>
<dbReference type="GO" id="GO:0072557">
    <property type="term" value="C:IPAF inflammasome complex"/>
    <property type="evidence" value="ECO:0007669"/>
    <property type="project" value="TreeGrafter"/>
</dbReference>
<dbReference type="InterPro" id="IPR002138">
    <property type="entry name" value="Pept_C14_p10"/>
</dbReference>
<dbReference type="PRINTS" id="PR00376">
    <property type="entry name" value="IL1BCENZYME"/>
</dbReference>
<evidence type="ECO:0000313" key="6">
    <source>
        <dbReference type="EMBL" id="GFO38603.1"/>
    </source>
</evidence>
<gene>
    <name evidence="6" type="ORF">PoB_006510800</name>
</gene>
<evidence type="ECO:0000313" key="7">
    <source>
        <dbReference type="Proteomes" id="UP000735302"/>
    </source>
</evidence>
<evidence type="ECO:0000256" key="1">
    <source>
        <dbReference type="ARBA" id="ARBA00010134"/>
    </source>
</evidence>
<dbReference type="PANTHER" id="PTHR47901:SF3">
    <property type="entry name" value="CASPASE-1"/>
    <property type="match status" value="1"/>
</dbReference>
<dbReference type="PANTHER" id="PTHR47901">
    <property type="entry name" value="CASPASE RECRUITMENT DOMAIN-CONTAINING PROTEIN 18"/>
    <property type="match status" value="1"/>
</dbReference>
<evidence type="ECO:0000259" key="4">
    <source>
        <dbReference type="PROSITE" id="PS50207"/>
    </source>
</evidence>
<dbReference type="GO" id="GO:0006508">
    <property type="term" value="P:proteolysis"/>
    <property type="evidence" value="ECO:0007669"/>
    <property type="project" value="InterPro"/>
</dbReference>
<dbReference type="SMART" id="SM00115">
    <property type="entry name" value="CASc"/>
    <property type="match status" value="1"/>
</dbReference>
<feature type="domain" description="Caspase family p10" evidence="4">
    <location>
        <begin position="441"/>
        <end position="528"/>
    </location>
</feature>
<name>A0AAV4D3I7_9GAST</name>
<dbReference type="PROSITE" id="PS01122">
    <property type="entry name" value="CASPASE_CYS"/>
    <property type="match status" value="1"/>
</dbReference>
<evidence type="ECO:0000259" key="5">
    <source>
        <dbReference type="PROSITE" id="PS50208"/>
    </source>
</evidence>
<feature type="compositionally biased region" description="Low complexity" evidence="3">
    <location>
        <begin position="413"/>
        <end position="432"/>
    </location>
</feature>
<accession>A0AAV4D3I7</accession>
<dbReference type="EMBL" id="BLXT01007322">
    <property type="protein sequence ID" value="GFO38603.1"/>
    <property type="molecule type" value="Genomic_DNA"/>
</dbReference>
<reference evidence="6 7" key="1">
    <citation type="journal article" date="2021" name="Elife">
        <title>Chloroplast acquisition without the gene transfer in kleptoplastic sea slugs, Plakobranchus ocellatus.</title>
        <authorList>
            <person name="Maeda T."/>
            <person name="Takahashi S."/>
            <person name="Yoshida T."/>
            <person name="Shimamura S."/>
            <person name="Takaki Y."/>
            <person name="Nagai Y."/>
            <person name="Toyoda A."/>
            <person name="Suzuki Y."/>
            <person name="Arimoto A."/>
            <person name="Ishii H."/>
            <person name="Satoh N."/>
            <person name="Nishiyama T."/>
            <person name="Hasebe M."/>
            <person name="Maruyama T."/>
            <person name="Minagawa J."/>
            <person name="Obokata J."/>
            <person name="Shigenobu S."/>
        </authorList>
    </citation>
    <scope>NUCLEOTIDE SEQUENCE [LARGE SCALE GENOMIC DNA]</scope>
</reference>
<organism evidence="6 7">
    <name type="scientific">Plakobranchus ocellatus</name>
    <dbReference type="NCBI Taxonomy" id="259542"/>
    <lineage>
        <taxon>Eukaryota</taxon>
        <taxon>Metazoa</taxon>
        <taxon>Spiralia</taxon>
        <taxon>Lophotrochozoa</taxon>
        <taxon>Mollusca</taxon>
        <taxon>Gastropoda</taxon>
        <taxon>Heterobranchia</taxon>
        <taxon>Euthyneura</taxon>
        <taxon>Panpulmonata</taxon>
        <taxon>Sacoglossa</taxon>
        <taxon>Placobranchoidea</taxon>
        <taxon>Plakobranchidae</taxon>
        <taxon>Plakobranchus</taxon>
    </lineage>
</organism>
<evidence type="ECO:0000256" key="2">
    <source>
        <dbReference type="RuleBase" id="RU003971"/>
    </source>
</evidence>
<dbReference type="Proteomes" id="UP000735302">
    <property type="component" value="Unassembled WGS sequence"/>
</dbReference>
<dbReference type="Gene3D" id="3.40.50.1460">
    <property type="match status" value="1"/>
</dbReference>
<dbReference type="InterPro" id="IPR011600">
    <property type="entry name" value="Pept_C14_caspase"/>
</dbReference>
<comment type="similarity">
    <text evidence="1 2">Belongs to the peptidase C14A family.</text>
</comment>
<dbReference type="InterPro" id="IPR002398">
    <property type="entry name" value="Pept_C14"/>
</dbReference>
<dbReference type="GO" id="GO:0004197">
    <property type="term" value="F:cysteine-type endopeptidase activity"/>
    <property type="evidence" value="ECO:0007669"/>
    <property type="project" value="InterPro"/>
</dbReference>
<dbReference type="SUPFAM" id="SSF52129">
    <property type="entry name" value="Caspase-like"/>
    <property type="match status" value="1"/>
</dbReference>
<protein>
    <submittedName>
        <fullName evidence="6">Caspase-3-like</fullName>
    </submittedName>
</protein>
<dbReference type="InterPro" id="IPR015917">
    <property type="entry name" value="Pept_C14A"/>
</dbReference>
<proteinExistence type="inferred from homology"/>
<feature type="region of interest" description="Disordered" evidence="3">
    <location>
        <begin position="409"/>
        <end position="442"/>
    </location>
</feature>
<keyword evidence="7" id="KW-1185">Reference proteome</keyword>
<feature type="domain" description="Caspase family p20" evidence="5">
    <location>
        <begin position="250"/>
        <end position="384"/>
    </location>
</feature>
<dbReference type="Pfam" id="PF00656">
    <property type="entry name" value="Peptidase_C14"/>
    <property type="match status" value="1"/>
</dbReference>
<dbReference type="GO" id="GO:0072559">
    <property type="term" value="C:NLRP3 inflammasome complex"/>
    <property type="evidence" value="ECO:0007669"/>
    <property type="project" value="TreeGrafter"/>
</dbReference>